<feature type="domain" description="Baseplate J-like central" evidence="3">
    <location>
        <begin position="320"/>
        <end position="392"/>
    </location>
</feature>
<dbReference type="InterPro" id="IPR052399">
    <property type="entry name" value="Phage_Baseplate_Assmbl_Protein"/>
</dbReference>
<evidence type="ECO:0000259" key="2">
    <source>
        <dbReference type="Pfam" id="PF04865"/>
    </source>
</evidence>
<dbReference type="Proteomes" id="UP000005933">
    <property type="component" value="Unassembled WGS sequence"/>
</dbReference>
<dbReference type="AlphaFoldDB" id="A0AB33VD70"/>
<feature type="region of interest" description="Disordered" evidence="1">
    <location>
        <begin position="78"/>
        <end position="114"/>
    </location>
</feature>
<sequence>MLKLIQSDWGKFDVALDDPALGDADAAAATLVYAVLFTDVEAPAGRVADTYDRRGWYEDTEAGTGLWYVRRQPRSYQHGASGIYSPGARPHRRDRGRGHHRGGRKRFQRSSRGQRLSQWTKVHCASPFVTAYVRPLYTDLKARIAADLAAMPAVLRGPLAAMWARAAHGMHGHLEWLHAQCSPLTCELERLYDWAALYGVDRLMATASTGNALATGVAGMPILAGTPLRGPNGLDYIVAAAVDIGAGPTTPVSIRCTTTGLASNLAAGLALTVVDPIPGVNGTLTVGDAGITGGAEDESVDDWRARVADEWTTITTRGARSGKDDDYRFWARSAHPSVSTALVQRHVLGMGTIIVRPICNTLADRMPTAAVLAAVAAHLQDIAPATADWRAVAPLRHDVNPSIHLLAGSDTAANRTAVSSALMAAVLAEVSETSVLAMAEVDAAVATVTTQYTRLAPLADIAVAAGEVLVMNPVVWA</sequence>
<gene>
    <name evidence="4" type="ORF">RRSL_02435</name>
</gene>
<protein>
    <recommendedName>
        <fullName evidence="6">Baseplate protein J-like domain-containing protein</fullName>
    </recommendedName>
</protein>
<feature type="domain" description="Baseplate protein J-like barrel" evidence="2">
    <location>
        <begin position="214"/>
        <end position="287"/>
    </location>
</feature>
<dbReference type="Pfam" id="PF04865">
    <property type="entry name" value="Baseplate_J"/>
    <property type="match status" value="1"/>
</dbReference>
<dbReference type="EMBL" id="AAKL01000024">
    <property type="protein sequence ID" value="EAP72795.1"/>
    <property type="molecule type" value="Genomic_DNA"/>
</dbReference>
<evidence type="ECO:0000313" key="5">
    <source>
        <dbReference type="Proteomes" id="UP000005933"/>
    </source>
</evidence>
<evidence type="ECO:0000259" key="3">
    <source>
        <dbReference type="Pfam" id="PF26078"/>
    </source>
</evidence>
<comment type="caution">
    <text evidence="4">The sequence shown here is derived from an EMBL/GenBank/DDBJ whole genome shotgun (WGS) entry which is preliminary data.</text>
</comment>
<dbReference type="InterPro" id="IPR058531">
    <property type="entry name" value="Baseplate_J_M"/>
</dbReference>
<reference evidence="4 5" key="1">
    <citation type="journal article" date="2006" name="Mol. Plant Microbe Interact.">
        <title>Identification of open reading frames unique to a select agent: Ralstonia solanacearum race 3 biovar 2.</title>
        <authorList>
            <person name="Gabriel D.W."/>
            <person name="Allen C."/>
            <person name="Schell M."/>
            <person name="Denny T.P."/>
            <person name="Greenberg J.T."/>
            <person name="Duan Y.P."/>
            <person name="Flores-Cruz Z."/>
            <person name="Huang Q."/>
            <person name="Clifford J.M."/>
            <person name="Presting G."/>
            <person name="Gonzalez E.T."/>
            <person name="Reddy J."/>
            <person name="Elphinstone J."/>
            <person name="Swanson J."/>
            <person name="Yao J."/>
            <person name="Mulholland V."/>
            <person name="Liu L."/>
            <person name="Farmerie W."/>
            <person name="Patnaikuni M."/>
            <person name="Balogh B."/>
            <person name="Norman D."/>
            <person name="Alvarez A."/>
            <person name="Castillo J.A."/>
            <person name="Jones J."/>
            <person name="Saddler G."/>
            <person name="Walunas T."/>
            <person name="Zhukov A."/>
            <person name="Mikhailova N."/>
        </authorList>
    </citation>
    <scope>NUCLEOTIDE SEQUENCE [LARGE SCALE GENOMIC DNA]</scope>
    <source>
        <strain evidence="4 5">UW551</strain>
    </source>
</reference>
<feature type="compositionally biased region" description="Basic residues" evidence="1">
    <location>
        <begin position="89"/>
        <end position="109"/>
    </location>
</feature>
<dbReference type="PANTHER" id="PTHR37829">
    <property type="entry name" value="PHAGE-LIKE ELEMENT PBSX PROTEIN XKDT"/>
    <property type="match status" value="1"/>
</dbReference>
<dbReference type="PANTHER" id="PTHR37829:SF3">
    <property type="entry name" value="PROTEIN JAYE-RELATED"/>
    <property type="match status" value="1"/>
</dbReference>
<evidence type="ECO:0000313" key="4">
    <source>
        <dbReference type="EMBL" id="EAP72795.1"/>
    </source>
</evidence>
<evidence type="ECO:0000256" key="1">
    <source>
        <dbReference type="SAM" id="MobiDB-lite"/>
    </source>
</evidence>
<proteinExistence type="predicted"/>
<dbReference type="RefSeq" id="WP_003263607.1">
    <property type="nucleotide sequence ID" value="NZ_AAKL01000024.1"/>
</dbReference>
<organism evidence="4 5">
    <name type="scientific">Ralstonia solanacearum (strain UW551)</name>
    <dbReference type="NCBI Taxonomy" id="342110"/>
    <lineage>
        <taxon>Bacteria</taxon>
        <taxon>Pseudomonadati</taxon>
        <taxon>Pseudomonadota</taxon>
        <taxon>Betaproteobacteria</taxon>
        <taxon>Burkholderiales</taxon>
        <taxon>Burkholderiaceae</taxon>
        <taxon>Ralstonia</taxon>
        <taxon>Ralstonia solanacearum species complex</taxon>
    </lineage>
</organism>
<dbReference type="Pfam" id="PF26078">
    <property type="entry name" value="Baseplate_J_M"/>
    <property type="match status" value="1"/>
</dbReference>
<name>A0AB33VD70_RALSU</name>
<accession>A0AB33VD70</accession>
<evidence type="ECO:0008006" key="6">
    <source>
        <dbReference type="Google" id="ProtNLM"/>
    </source>
</evidence>
<dbReference type="InterPro" id="IPR006949">
    <property type="entry name" value="Barrel_Baseplate_J-like"/>
</dbReference>